<reference evidence="2" key="1">
    <citation type="submission" date="2006-10" db="EMBL/GenBank/DDBJ databases">
        <title>Complete sequence of Solibacter usitatus Ellin6076.</title>
        <authorList>
            <consortium name="US DOE Joint Genome Institute"/>
            <person name="Copeland A."/>
            <person name="Lucas S."/>
            <person name="Lapidus A."/>
            <person name="Barry K."/>
            <person name="Detter J.C."/>
            <person name="Glavina del Rio T."/>
            <person name="Hammon N."/>
            <person name="Israni S."/>
            <person name="Dalin E."/>
            <person name="Tice H."/>
            <person name="Pitluck S."/>
            <person name="Thompson L.S."/>
            <person name="Brettin T."/>
            <person name="Bruce D."/>
            <person name="Han C."/>
            <person name="Tapia R."/>
            <person name="Gilna P."/>
            <person name="Schmutz J."/>
            <person name="Larimer F."/>
            <person name="Land M."/>
            <person name="Hauser L."/>
            <person name="Kyrpides N."/>
            <person name="Mikhailova N."/>
            <person name="Janssen P.H."/>
            <person name="Kuske C.R."/>
            <person name="Richardson P."/>
        </authorList>
    </citation>
    <scope>NUCLEOTIDE SEQUENCE</scope>
    <source>
        <strain evidence="2">Ellin6076</strain>
    </source>
</reference>
<dbReference type="EMBL" id="CP000473">
    <property type="protein sequence ID" value="ABJ86428.1"/>
    <property type="molecule type" value="Genomic_DNA"/>
</dbReference>
<organism evidence="2">
    <name type="scientific">Solibacter usitatus (strain Ellin6076)</name>
    <dbReference type="NCBI Taxonomy" id="234267"/>
    <lineage>
        <taxon>Bacteria</taxon>
        <taxon>Pseudomonadati</taxon>
        <taxon>Acidobacteriota</taxon>
        <taxon>Terriglobia</taxon>
        <taxon>Bryobacterales</taxon>
        <taxon>Solibacteraceae</taxon>
        <taxon>Candidatus Solibacter</taxon>
    </lineage>
</organism>
<evidence type="ECO:0008006" key="3">
    <source>
        <dbReference type="Google" id="ProtNLM"/>
    </source>
</evidence>
<proteinExistence type="predicted"/>
<dbReference type="OrthoDB" id="9796641at2"/>
<dbReference type="InParanoid" id="Q01V87"/>
<accession>Q01V87</accession>
<dbReference type="KEGG" id="sus:Acid_5481"/>
<dbReference type="HOGENOM" id="CLU_175653_0_0_0"/>
<dbReference type="AlphaFoldDB" id="Q01V87"/>
<dbReference type="STRING" id="234267.Acid_5481"/>
<protein>
    <recommendedName>
        <fullName evidence="3">CopG domain protein DNA-binding domain protein</fullName>
    </recommendedName>
</protein>
<evidence type="ECO:0000256" key="1">
    <source>
        <dbReference type="SAM" id="MobiDB-lite"/>
    </source>
</evidence>
<dbReference type="InterPro" id="IPR025528">
    <property type="entry name" value="BrnA_antitoxin"/>
</dbReference>
<evidence type="ECO:0000313" key="2">
    <source>
        <dbReference type="EMBL" id="ABJ86428.1"/>
    </source>
</evidence>
<sequence>MKDQYDFSKGKRGRVLPPEPETEGKTRITIRLDQDIVDRFFAMAERSGGETGYQTLINAALRDYLEGKAPKIEDTLRRIIREELKSNAA</sequence>
<feature type="region of interest" description="Disordered" evidence="1">
    <location>
        <begin position="1"/>
        <end position="24"/>
    </location>
</feature>
<dbReference type="eggNOG" id="COG3514">
    <property type="taxonomic scope" value="Bacteria"/>
</dbReference>
<gene>
    <name evidence="2" type="ordered locus">Acid_5481</name>
</gene>
<dbReference type="Pfam" id="PF14384">
    <property type="entry name" value="BrnA_antitoxin"/>
    <property type="match status" value="1"/>
</dbReference>
<name>Q01V87_SOLUE</name>